<dbReference type="AlphaFoldDB" id="A0A835PU18"/>
<comment type="subcellular location">
    <subcellularLocation>
        <location evidence="8 9">Nucleus</location>
    </subcellularLocation>
</comment>
<proteinExistence type="predicted"/>
<evidence type="ECO:0000259" key="11">
    <source>
        <dbReference type="PROSITE" id="PS50884"/>
    </source>
</evidence>
<evidence type="ECO:0000256" key="4">
    <source>
        <dbReference type="ARBA" id="ARBA00023015"/>
    </source>
</evidence>
<keyword evidence="7 8" id="KW-0539">Nucleus</keyword>
<feature type="domain" description="Dof-type" evidence="11">
    <location>
        <begin position="34"/>
        <end position="88"/>
    </location>
</feature>
<keyword evidence="5 8" id="KW-0238">DNA-binding</keyword>
<feature type="compositionally biased region" description="Polar residues" evidence="10">
    <location>
        <begin position="1"/>
        <end position="11"/>
    </location>
</feature>
<dbReference type="Proteomes" id="UP000636800">
    <property type="component" value="Chromosome 12"/>
</dbReference>
<evidence type="ECO:0000256" key="6">
    <source>
        <dbReference type="ARBA" id="ARBA00023163"/>
    </source>
</evidence>
<gene>
    <name evidence="12" type="ORF">HPP92_022704</name>
</gene>
<dbReference type="InterPro" id="IPR045174">
    <property type="entry name" value="Dof"/>
</dbReference>
<feature type="region of interest" description="Disordered" evidence="10">
    <location>
        <begin position="1"/>
        <end position="29"/>
    </location>
</feature>
<keyword evidence="3 9" id="KW-0862">Zinc</keyword>
<dbReference type="InterPro" id="IPR003851">
    <property type="entry name" value="Znf_Dof"/>
</dbReference>
<keyword evidence="2 8" id="KW-0863">Zinc-finger</keyword>
<keyword evidence="6 9" id="KW-0804">Transcription</keyword>
<reference evidence="12 13" key="1">
    <citation type="journal article" date="2020" name="Nat. Food">
        <title>A phased Vanilla planifolia genome enables genetic improvement of flavour and production.</title>
        <authorList>
            <person name="Hasing T."/>
            <person name="Tang H."/>
            <person name="Brym M."/>
            <person name="Khazi F."/>
            <person name="Huang T."/>
            <person name="Chambers A.H."/>
        </authorList>
    </citation>
    <scope>NUCLEOTIDE SEQUENCE [LARGE SCALE GENOMIC DNA]</scope>
    <source>
        <tissue evidence="12">Leaf</tissue>
    </source>
</reference>
<feature type="region of interest" description="Disordered" evidence="10">
    <location>
        <begin position="78"/>
        <end position="99"/>
    </location>
</feature>
<dbReference type="GO" id="GO:0005634">
    <property type="term" value="C:nucleus"/>
    <property type="evidence" value="ECO:0007669"/>
    <property type="project" value="UniProtKB-SubCell"/>
</dbReference>
<dbReference type="GO" id="GO:0003700">
    <property type="term" value="F:DNA-binding transcription factor activity"/>
    <property type="evidence" value="ECO:0007669"/>
    <property type="project" value="UniProtKB-UniRule"/>
</dbReference>
<organism evidence="12 13">
    <name type="scientific">Vanilla planifolia</name>
    <name type="common">Vanilla</name>
    <dbReference type="NCBI Taxonomy" id="51239"/>
    <lineage>
        <taxon>Eukaryota</taxon>
        <taxon>Viridiplantae</taxon>
        <taxon>Streptophyta</taxon>
        <taxon>Embryophyta</taxon>
        <taxon>Tracheophyta</taxon>
        <taxon>Spermatophyta</taxon>
        <taxon>Magnoliopsida</taxon>
        <taxon>Liliopsida</taxon>
        <taxon>Asparagales</taxon>
        <taxon>Orchidaceae</taxon>
        <taxon>Vanilloideae</taxon>
        <taxon>Vanilleae</taxon>
        <taxon>Vanilla</taxon>
    </lineage>
</organism>
<evidence type="ECO:0000256" key="10">
    <source>
        <dbReference type="SAM" id="MobiDB-lite"/>
    </source>
</evidence>
<evidence type="ECO:0000256" key="1">
    <source>
        <dbReference type="ARBA" id="ARBA00022723"/>
    </source>
</evidence>
<evidence type="ECO:0000256" key="3">
    <source>
        <dbReference type="ARBA" id="ARBA00022833"/>
    </source>
</evidence>
<dbReference type="PROSITE" id="PS50884">
    <property type="entry name" value="ZF_DOF_2"/>
    <property type="match status" value="1"/>
</dbReference>
<comment type="caution">
    <text evidence="12">The sequence shown here is derived from an EMBL/GenBank/DDBJ whole genome shotgun (WGS) entry which is preliminary data.</text>
</comment>
<sequence length="190" mass="21164">MDSTQWLQQGTGFVDETESSTRQRRTRPMKQLPLSCPRCSSTNTKFCYYNNYSLSQPRHLCKSCKRYWTQGGTLRNVPVGGSSRKKKINSSSSLPSATRRTLASSLVPQMPNPSGGFALSPFSTGITPFVYGSSMFKLPFDVAFENKVMGNGGNVNREGEDPTLFWKGAVGDGDEGGEWWERMKRFGFLS</sequence>
<evidence type="ECO:0000256" key="5">
    <source>
        <dbReference type="ARBA" id="ARBA00023125"/>
    </source>
</evidence>
<dbReference type="Pfam" id="PF02701">
    <property type="entry name" value="Zn_ribbon_Dof"/>
    <property type="match status" value="1"/>
</dbReference>
<dbReference type="EMBL" id="JADCNL010000012">
    <property type="protein sequence ID" value="KAG0457547.1"/>
    <property type="molecule type" value="Genomic_DNA"/>
</dbReference>
<dbReference type="PROSITE" id="PS01361">
    <property type="entry name" value="ZF_DOF_1"/>
    <property type="match status" value="1"/>
</dbReference>
<dbReference type="PANTHER" id="PTHR31992">
    <property type="entry name" value="DOF ZINC FINGER PROTEIN DOF1.4-RELATED"/>
    <property type="match status" value="1"/>
</dbReference>
<dbReference type="GO" id="GO:0008270">
    <property type="term" value="F:zinc ion binding"/>
    <property type="evidence" value="ECO:0007669"/>
    <property type="project" value="UniProtKB-KW"/>
</dbReference>
<evidence type="ECO:0000313" key="12">
    <source>
        <dbReference type="EMBL" id="KAG0457547.1"/>
    </source>
</evidence>
<accession>A0A835PU18</accession>
<evidence type="ECO:0000256" key="8">
    <source>
        <dbReference type="PROSITE-ProRule" id="PRU00071"/>
    </source>
</evidence>
<keyword evidence="4 9" id="KW-0805">Transcription regulation</keyword>
<evidence type="ECO:0000256" key="2">
    <source>
        <dbReference type="ARBA" id="ARBA00022771"/>
    </source>
</evidence>
<evidence type="ECO:0000256" key="7">
    <source>
        <dbReference type="ARBA" id="ARBA00023242"/>
    </source>
</evidence>
<evidence type="ECO:0000313" key="13">
    <source>
        <dbReference type="Proteomes" id="UP000636800"/>
    </source>
</evidence>
<dbReference type="PANTHER" id="PTHR31992:SF141">
    <property type="entry name" value="DOF ZINC FINGER PROTEIN DOF1.4"/>
    <property type="match status" value="1"/>
</dbReference>
<dbReference type="GO" id="GO:0003677">
    <property type="term" value="F:DNA binding"/>
    <property type="evidence" value="ECO:0007669"/>
    <property type="project" value="UniProtKB-UniRule"/>
</dbReference>
<protein>
    <recommendedName>
        <fullName evidence="9">Dof zinc finger protein</fullName>
    </recommendedName>
</protein>
<comment type="function">
    <text evidence="9">Transcription factor that binds specifically to a 5'-AA[AG]G-3' consensus core sequence.</text>
</comment>
<keyword evidence="13" id="KW-1185">Reference proteome</keyword>
<keyword evidence="1 9" id="KW-0479">Metal-binding</keyword>
<name>A0A835PU18_VANPL</name>
<evidence type="ECO:0000256" key="9">
    <source>
        <dbReference type="RuleBase" id="RU369094"/>
    </source>
</evidence>